<dbReference type="EMBL" id="NKHD01000007">
    <property type="protein sequence ID" value="OXT08950.1"/>
    <property type="molecule type" value="Genomic_DNA"/>
</dbReference>
<accession>A0A231VLA2</accession>
<gene>
    <name evidence="1" type="ORF">CE561_03220</name>
</gene>
<reference evidence="1 2" key="1">
    <citation type="submission" date="2017-06" db="EMBL/GenBank/DDBJ databases">
        <title>Isolation and characterization of a thermophilic and butanogenic Thermoanaerobacterium thermosaccharolyticum M5 capable of efficient degradation of hemicellulose.</title>
        <authorList>
            <person name="Xin F."/>
            <person name="Jiang Y."/>
        </authorList>
    </citation>
    <scope>NUCLEOTIDE SEQUENCE [LARGE SCALE GENOMIC DNA]</scope>
    <source>
        <strain evidence="1 2">M5</strain>
    </source>
</reference>
<organism evidence="1 2">
    <name type="scientific">Thermoanaerobacterium thermosaccharolyticum</name>
    <name type="common">Clostridium thermosaccharolyticum</name>
    <dbReference type="NCBI Taxonomy" id="1517"/>
    <lineage>
        <taxon>Bacteria</taxon>
        <taxon>Bacillati</taxon>
        <taxon>Bacillota</taxon>
        <taxon>Clostridia</taxon>
        <taxon>Thermoanaerobacterales</taxon>
        <taxon>Thermoanaerobacteraceae</taxon>
        <taxon>Thermoanaerobacterium</taxon>
    </lineage>
</organism>
<proteinExistence type="predicted"/>
<protein>
    <recommendedName>
        <fullName evidence="3">DUF5320 domain-containing protein</fullName>
    </recommendedName>
</protein>
<evidence type="ECO:0000313" key="2">
    <source>
        <dbReference type="Proteomes" id="UP000215301"/>
    </source>
</evidence>
<dbReference type="Proteomes" id="UP000215301">
    <property type="component" value="Unassembled WGS sequence"/>
</dbReference>
<dbReference type="RefSeq" id="WP_094044026.1">
    <property type="nucleotide sequence ID" value="NZ_NKHD01000007.1"/>
</dbReference>
<evidence type="ECO:0000313" key="1">
    <source>
        <dbReference type="EMBL" id="OXT08950.1"/>
    </source>
</evidence>
<dbReference type="Pfam" id="PF17253">
    <property type="entry name" value="DUF5320"/>
    <property type="match status" value="1"/>
</dbReference>
<evidence type="ECO:0008006" key="3">
    <source>
        <dbReference type="Google" id="ProtNLM"/>
    </source>
</evidence>
<comment type="caution">
    <text evidence="1">The sequence shown here is derived from an EMBL/GenBank/DDBJ whole genome shotgun (WGS) entry which is preliminary data.</text>
</comment>
<dbReference type="AlphaFoldDB" id="A0A231VLA2"/>
<sequence>MPRGNGRGPMGFGPMTGRDMGYCACYNVPGYMNGRGFGMHRGYRHMYYATGVPGWARFGYAKDEKSYLKAQAQYLEDQLKYIKDRLNGLNDNDEDNKKE</sequence>
<name>A0A231VLA2_THETR</name>
<dbReference type="InterPro" id="IPR035205">
    <property type="entry name" value="DUF5320"/>
</dbReference>